<evidence type="ECO:0000256" key="1">
    <source>
        <dbReference type="SAM" id="MobiDB-lite"/>
    </source>
</evidence>
<feature type="compositionally biased region" description="Polar residues" evidence="1">
    <location>
        <begin position="84"/>
        <end position="99"/>
    </location>
</feature>
<feature type="region of interest" description="Disordered" evidence="1">
    <location>
        <begin position="75"/>
        <end position="111"/>
    </location>
</feature>
<name>A0A9P8UB76_9PEZI</name>
<dbReference type="RefSeq" id="XP_045951054.1">
    <property type="nucleotide sequence ID" value="XM_046101120.1"/>
</dbReference>
<dbReference type="EMBL" id="JAGPXC010000014">
    <property type="protein sequence ID" value="KAH6639980.1"/>
    <property type="molecule type" value="Genomic_DNA"/>
</dbReference>
<keyword evidence="3" id="KW-1185">Reference proteome</keyword>
<dbReference type="AlphaFoldDB" id="A0A9P8UB76"/>
<sequence length="122" mass="13884">MGLKLRETELSFKTKFNSSSFLRGRRRLYTAKLEDWGLQKDKTKKLIPNDGPPAPGDHFAEQDSSAAIDVQGITVEGSKRRSSMNEVSNRSSGNSTRQVSRNKKERRPNMRMWAKLMLAGRK</sequence>
<protein>
    <submittedName>
        <fullName evidence="2">Uncharacterized protein</fullName>
    </submittedName>
</protein>
<evidence type="ECO:0000313" key="2">
    <source>
        <dbReference type="EMBL" id="KAH6639980.1"/>
    </source>
</evidence>
<organism evidence="2 3">
    <name type="scientific">Truncatella angustata</name>
    <dbReference type="NCBI Taxonomy" id="152316"/>
    <lineage>
        <taxon>Eukaryota</taxon>
        <taxon>Fungi</taxon>
        <taxon>Dikarya</taxon>
        <taxon>Ascomycota</taxon>
        <taxon>Pezizomycotina</taxon>
        <taxon>Sordariomycetes</taxon>
        <taxon>Xylariomycetidae</taxon>
        <taxon>Amphisphaeriales</taxon>
        <taxon>Sporocadaceae</taxon>
        <taxon>Truncatella</taxon>
    </lineage>
</organism>
<comment type="caution">
    <text evidence="2">The sequence shown here is derived from an EMBL/GenBank/DDBJ whole genome shotgun (WGS) entry which is preliminary data.</text>
</comment>
<evidence type="ECO:0000313" key="3">
    <source>
        <dbReference type="Proteomes" id="UP000758603"/>
    </source>
</evidence>
<dbReference type="Proteomes" id="UP000758603">
    <property type="component" value="Unassembled WGS sequence"/>
</dbReference>
<dbReference type="GeneID" id="70130012"/>
<reference evidence="2" key="1">
    <citation type="journal article" date="2021" name="Nat. Commun.">
        <title>Genetic determinants of endophytism in the Arabidopsis root mycobiome.</title>
        <authorList>
            <person name="Mesny F."/>
            <person name="Miyauchi S."/>
            <person name="Thiergart T."/>
            <person name="Pickel B."/>
            <person name="Atanasova L."/>
            <person name="Karlsson M."/>
            <person name="Huettel B."/>
            <person name="Barry K.W."/>
            <person name="Haridas S."/>
            <person name="Chen C."/>
            <person name="Bauer D."/>
            <person name="Andreopoulos W."/>
            <person name="Pangilinan J."/>
            <person name="LaButti K."/>
            <person name="Riley R."/>
            <person name="Lipzen A."/>
            <person name="Clum A."/>
            <person name="Drula E."/>
            <person name="Henrissat B."/>
            <person name="Kohler A."/>
            <person name="Grigoriev I.V."/>
            <person name="Martin F.M."/>
            <person name="Hacquard S."/>
        </authorList>
    </citation>
    <scope>NUCLEOTIDE SEQUENCE</scope>
    <source>
        <strain evidence="2">MPI-SDFR-AT-0073</strain>
    </source>
</reference>
<gene>
    <name evidence="2" type="ORF">BKA67DRAFT_542510</name>
</gene>
<accession>A0A9P8UB76</accession>
<proteinExistence type="predicted"/>